<dbReference type="InterPro" id="IPR017853">
    <property type="entry name" value="GH"/>
</dbReference>
<comment type="caution">
    <text evidence="4">The sequence shown here is derived from an EMBL/GenBank/DDBJ whole genome shotgun (WGS) entry which is preliminary data.</text>
</comment>
<dbReference type="PROSITE" id="PS00653">
    <property type="entry name" value="GLYCOSYL_HYDROL_F1_2"/>
    <property type="match status" value="1"/>
</dbReference>
<dbReference type="PANTHER" id="PTHR10353">
    <property type="entry name" value="GLYCOSYL HYDROLASE"/>
    <property type="match status" value="1"/>
</dbReference>
<evidence type="ECO:0008006" key="6">
    <source>
        <dbReference type="Google" id="ProtNLM"/>
    </source>
</evidence>
<evidence type="ECO:0000256" key="3">
    <source>
        <dbReference type="RuleBase" id="RU003690"/>
    </source>
</evidence>
<evidence type="ECO:0000313" key="4">
    <source>
        <dbReference type="EMBL" id="KAL0926807.1"/>
    </source>
</evidence>
<evidence type="ECO:0000256" key="2">
    <source>
        <dbReference type="ARBA" id="ARBA00022801"/>
    </source>
</evidence>
<dbReference type="InterPro" id="IPR001360">
    <property type="entry name" value="Glyco_hydro_1"/>
</dbReference>
<comment type="similarity">
    <text evidence="1 3">Belongs to the glycosyl hydrolase 1 family.</text>
</comment>
<dbReference type="PRINTS" id="PR00131">
    <property type="entry name" value="GLHYDRLASE1"/>
</dbReference>
<dbReference type="AlphaFoldDB" id="A0ABD0VP26"/>
<protein>
    <recommendedName>
        <fullName evidence="6">Beta-glucosidase</fullName>
    </recommendedName>
</protein>
<name>A0ABD0VP26_DENTH</name>
<accession>A0ABD0VP26</accession>
<evidence type="ECO:0000313" key="5">
    <source>
        <dbReference type="Proteomes" id="UP001552299"/>
    </source>
</evidence>
<sequence>MALTLGNTTVPIQAISSSYGCSKSLGFKSSRVVLPSLRRSTKLVICSKQAGNGNDLSPDEDLEISSRLGRISFPSRFLFGASTAAFQIEGSAFGGRGECIWTTFCRKYPEKIADRSNGDVACDSYHRYKEDVELLADLGMDAYRFSISWPRILPNGRGKVNPEGIQYYKNLIDELHDYGIEPFVTLFHWDLPQALEDEYGGFLDKRIIEDFKNFAKLCYEEFGDKVKNWITINEPMIFSTLGYGEGTLAPGKVGISLPTNWFEPYDNNPADKEAQKRALEFNFGWFMDPLEYGDYPFSMRSLVKERLPVFSAEESEKLKGSYDFIGLNYYTARYAQSVPFPAKPQTYSDDIYANILEEKNGVPIEHAEPGSWINVYPRGLRELLLYIKERYNNPAIYITENGVLEKDMNLPVSEAIVDPHRTEYLTLHLHELTEALRLEANVKGYFTWSLLDNFEWNSGYASRLGLHYIDFKDKTLKKNSEGELIVPDRTRTKKNSALWFKRFLNIKRKAGMIFGPKIE</sequence>
<dbReference type="EMBL" id="JANQDX010000003">
    <property type="protein sequence ID" value="KAL0926807.1"/>
    <property type="molecule type" value="Genomic_DNA"/>
</dbReference>
<organism evidence="4 5">
    <name type="scientific">Dendrobium thyrsiflorum</name>
    <name type="common">Pinecone-like raceme dendrobium</name>
    <name type="synonym">Orchid</name>
    <dbReference type="NCBI Taxonomy" id="117978"/>
    <lineage>
        <taxon>Eukaryota</taxon>
        <taxon>Viridiplantae</taxon>
        <taxon>Streptophyta</taxon>
        <taxon>Embryophyta</taxon>
        <taxon>Tracheophyta</taxon>
        <taxon>Spermatophyta</taxon>
        <taxon>Magnoliopsida</taxon>
        <taxon>Liliopsida</taxon>
        <taxon>Asparagales</taxon>
        <taxon>Orchidaceae</taxon>
        <taxon>Epidendroideae</taxon>
        <taxon>Malaxideae</taxon>
        <taxon>Dendrobiinae</taxon>
        <taxon>Dendrobium</taxon>
    </lineage>
</organism>
<keyword evidence="2" id="KW-0378">Hydrolase</keyword>
<dbReference type="InterPro" id="IPR033132">
    <property type="entry name" value="GH_1_N_CS"/>
</dbReference>
<dbReference type="PANTHER" id="PTHR10353:SF154">
    <property type="entry name" value="BETA-GLUCOSIDASE 9-RELATED"/>
    <property type="match status" value="1"/>
</dbReference>
<gene>
    <name evidence="4" type="ORF">M5K25_003059</name>
</gene>
<dbReference type="SUPFAM" id="SSF51445">
    <property type="entry name" value="(Trans)glycosidases"/>
    <property type="match status" value="1"/>
</dbReference>
<dbReference type="Pfam" id="PF00232">
    <property type="entry name" value="Glyco_hydro_1"/>
    <property type="match status" value="1"/>
</dbReference>
<dbReference type="GO" id="GO:0008422">
    <property type="term" value="F:beta-glucosidase activity"/>
    <property type="evidence" value="ECO:0007669"/>
    <property type="project" value="UniProtKB-ARBA"/>
</dbReference>
<proteinExistence type="inferred from homology"/>
<keyword evidence="5" id="KW-1185">Reference proteome</keyword>
<reference evidence="4 5" key="1">
    <citation type="journal article" date="2024" name="Plant Biotechnol. J.">
        <title>Dendrobium thyrsiflorum genome and its molecular insights into genes involved in important horticultural traits.</title>
        <authorList>
            <person name="Chen B."/>
            <person name="Wang J.Y."/>
            <person name="Zheng P.J."/>
            <person name="Li K.L."/>
            <person name="Liang Y.M."/>
            <person name="Chen X.F."/>
            <person name="Zhang C."/>
            <person name="Zhao X."/>
            <person name="He X."/>
            <person name="Zhang G.Q."/>
            <person name="Liu Z.J."/>
            <person name="Xu Q."/>
        </authorList>
    </citation>
    <scope>NUCLEOTIDE SEQUENCE [LARGE SCALE GENOMIC DNA]</scope>
    <source>
        <strain evidence="4">GZMU011</strain>
    </source>
</reference>
<evidence type="ECO:0000256" key="1">
    <source>
        <dbReference type="ARBA" id="ARBA00010838"/>
    </source>
</evidence>
<dbReference type="Gene3D" id="3.20.20.80">
    <property type="entry name" value="Glycosidases"/>
    <property type="match status" value="2"/>
</dbReference>
<dbReference type="Proteomes" id="UP001552299">
    <property type="component" value="Unassembled WGS sequence"/>
</dbReference>